<dbReference type="PROSITE" id="PS50089">
    <property type="entry name" value="ZF_RING_2"/>
    <property type="match status" value="2"/>
</dbReference>
<evidence type="ECO:0000256" key="3">
    <source>
        <dbReference type="ARBA" id="ARBA00022833"/>
    </source>
</evidence>
<keyword evidence="3" id="KW-0862">Zinc</keyword>
<sequence length="1371" mass="156821">MNMNGKICQKLCALCGLVDVKYFVNSSELHGLCDNCAKALTELKMQCAHCKSSITIEYLKEVPPPKKCDRCGTIPAKNCQAKKHKFCSECRELSFQCPSCFCSICSSPSSSISICNFHSLCSPCSKKFINTCYICKCQICSKENPKQKFQGCKHPVCDSCIKLPICLICQKKCTYCEKICNVEKLICKKHPYCEDCEKKLIMKVPGCPECQGKTIKYKCFICKTPRGGNKSFCNFFKHAICEDCVLLKKTCQCTKCYGCEKLSECKEAPECKHLICSACLIGKKCKKCHKLCPCYNCGMTTERSKLFHCKKHFACEKCLNNKNECTKCSKTCSGCNKSKYNCKKISCEHYNCTKCLANNNNNGKCLFCLGCNNCKVKFKEKDEISNKLICVCKCLFCLGCNNCKVKFKEKDEIFNKLMCVYCSTRLKFFKEYPCVMCGSFCNLKSAQCRHNFCERCFDEWNTVCPPCKICRGCKNVIGNIKNKTNHLVCQVCFEGNKCCMQCMIEKKCINCGVLAKNLKKYACGIHKACKICFNKNYCPCALKCTNCQEFDIGESLSCLHFLCKKCKENELECVKQSMCLLCIKKCYVCKSVRNLSEIKCDKLEHILCNLCNPFENAGGCKACTDNLDFNECVECKKKNFAYALNCGKHKLCVKCKKNDSNDCLQCKEECFECKNPLQANEKLKCSHILCETCKDKHIQSCKLYQKVLCQVCKINQYQEKFSCRHKICKICLKDTNYCIICFSDCEACNLNKRVYKKCSHNLCSECLDDINQCVVCKENPDFFCDLCKNHKFKLQTPLKCGHKKCLDCENLSFSSSECNISICHYCGQCSKSCKMLAPCKNWICSNCIKYSDLETCPKCSKLLKHLCTFCKNPAKEYGLWLDQHTFSCVFCDMQACKQQCQTCRSPECFIKRCGHICYECFNTYVSCPLCRGYVLCNNNIHIIQLKSECKMCLSVQCSYCNNFVPVLLEGKLCKNCFKNKRECSNCNREYFINEIQGIQNENFREKNLCNICLKMLCLLCHKIHEELLDTIHKICKDCINKTNSRRQGLNYKSDSAIKGPTELLCPEFFKCSLCEIPTQKSLRLLMKPCEAVKQLCPKCLKLQQCVKCLKYFNPEDMGCSDMCLACAGLGICQICKKNEFLEYLTQSFKCRECAKLELCLKCNKLYPKIKLSDDNICPECIKYINPVVKNEFSISYNDIGNNEKICNFCHEIYTADTEDNIGCCLSCSQNKCQKCCKITQKNELDDYGNCSECSHKPCLNCGEMTRITIYDMNWGFCINCLEKVCCSCFSNANLMKMDCLHLECKNCRVPNSNKCSKCLRKFTCHLHKVVSDIGTDDTFYIFMNCCYSYYCIKCKTKYIGNYALHKGYCQG</sequence>
<dbReference type="GO" id="GO:0008270">
    <property type="term" value="F:zinc ion binding"/>
    <property type="evidence" value="ECO:0007669"/>
    <property type="project" value="UniProtKB-KW"/>
</dbReference>
<evidence type="ECO:0000259" key="5">
    <source>
        <dbReference type="PROSITE" id="PS50089"/>
    </source>
</evidence>
<comment type="caution">
    <text evidence="6">The sequence shown here is derived from an EMBL/GenBank/DDBJ whole genome shotgun (WGS) entry which is preliminary data.</text>
</comment>
<accession>A0A1R2B3Z9</accession>
<organism evidence="6 7">
    <name type="scientific">Stentor coeruleus</name>
    <dbReference type="NCBI Taxonomy" id="5963"/>
    <lineage>
        <taxon>Eukaryota</taxon>
        <taxon>Sar</taxon>
        <taxon>Alveolata</taxon>
        <taxon>Ciliophora</taxon>
        <taxon>Postciliodesmatophora</taxon>
        <taxon>Heterotrichea</taxon>
        <taxon>Heterotrichida</taxon>
        <taxon>Stentoridae</taxon>
        <taxon>Stentor</taxon>
    </lineage>
</organism>
<dbReference type="PROSITE" id="PS00518">
    <property type="entry name" value="ZF_RING_1"/>
    <property type="match status" value="4"/>
</dbReference>
<evidence type="ECO:0000313" key="6">
    <source>
        <dbReference type="EMBL" id="OMJ71514.1"/>
    </source>
</evidence>
<keyword evidence="1" id="KW-0479">Metal-binding</keyword>
<reference evidence="6 7" key="1">
    <citation type="submission" date="2016-11" db="EMBL/GenBank/DDBJ databases">
        <title>The macronuclear genome of Stentor coeruleus: a giant cell with tiny introns.</title>
        <authorList>
            <person name="Slabodnick M."/>
            <person name="Ruby J.G."/>
            <person name="Reiff S.B."/>
            <person name="Swart E.C."/>
            <person name="Gosai S."/>
            <person name="Prabakaran S."/>
            <person name="Witkowska E."/>
            <person name="Larue G.E."/>
            <person name="Fisher S."/>
            <person name="Freeman R.M."/>
            <person name="Gunawardena J."/>
            <person name="Chu W."/>
            <person name="Stover N.A."/>
            <person name="Gregory B.D."/>
            <person name="Nowacki M."/>
            <person name="Derisi J."/>
            <person name="Roy S.W."/>
            <person name="Marshall W.F."/>
            <person name="Sood P."/>
        </authorList>
    </citation>
    <scope>NUCLEOTIDE SEQUENCE [LARGE SCALE GENOMIC DNA]</scope>
    <source>
        <strain evidence="6">WM001</strain>
    </source>
</reference>
<evidence type="ECO:0000256" key="2">
    <source>
        <dbReference type="ARBA" id="ARBA00022771"/>
    </source>
</evidence>
<dbReference type="Proteomes" id="UP000187209">
    <property type="component" value="Unassembled WGS sequence"/>
</dbReference>
<feature type="domain" description="RING-type" evidence="5">
    <location>
        <begin position="434"/>
        <end position="468"/>
    </location>
</feature>
<evidence type="ECO:0000256" key="1">
    <source>
        <dbReference type="ARBA" id="ARBA00022723"/>
    </source>
</evidence>
<name>A0A1R2B3Z9_9CILI</name>
<evidence type="ECO:0000256" key="4">
    <source>
        <dbReference type="PROSITE-ProRule" id="PRU00175"/>
    </source>
</evidence>
<dbReference type="EMBL" id="MPUH01000983">
    <property type="protein sequence ID" value="OMJ71514.1"/>
    <property type="molecule type" value="Genomic_DNA"/>
</dbReference>
<proteinExistence type="predicted"/>
<dbReference type="InterPro" id="IPR001841">
    <property type="entry name" value="Znf_RING"/>
</dbReference>
<dbReference type="SMART" id="SM00184">
    <property type="entry name" value="RING"/>
    <property type="match status" value="14"/>
</dbReference>
<dbReference type="InterPro" id="IPR017907">
    <property type="entry name" value="Znf_RING_CS"/>
</dbReference>
<protein>
    <recommendedName>
        <fullName evidence="5">RING-type domain-containing protein</fullName>
    </recommendedName>
</protein>
<feature type="domain" description="RING-type" evidence="5">
    <location>
        <begin position="738"/>
        <end position="777"/>
    </location>
</feature>
<gene>
    <name evidence="6" type="ORF">SteCoe_30267</name>
</gene>
<evidence type="ECO:0000313" key="7">
    <source>
        <dbReference type="Proteomes" id="UP000187209"/>
    </source>
</evidence>
<keyword evidence="7" id="KW-1185">Reference proteome</keyword>
<keyword evidence="2 4" id="KW-0863">Zinc-finger</keyword>